<keyword evidence="1" id="KW-0732">Signal</keyword>
<feature type="chain" id="PRO_5045740373" description="Secreted protein" evidence="1">
    <location>
        <begin position="28"/>
        <end position="216"/>
    </location>
</feature>
<evidence type="ECO:0000313" key="3">
    <source>
        <dbReference type="Proteomes" id="UP001164743"/>
    </source>
</evidence>
<gene>
    <name evidence="2" type="ORF">PtA15_14A281</name>
</gene>
<sequence length="216" mass="23881">MFAAGATWKLYVISAVIALAGLPAVQLAEVQGHALSRRAPTPRDGVKANGPVRCGRSWNTQPYPTKAPPVVGRPEPLNLATSCRGDDGLGYLCNFDSCHQAEKQSSYHRSKTETYHLPLESLRFVGCTRYRNANEKGPLQSKVEFMHPHQIWPDDGSGKIAVMGVDVASGWNYPKDSIDRRHECSKLEPVNNRRPVCDECIHHTFKEVAPPAIPKN</sequence>
<evidence type="ECO:0000313" key="2">
    <source>
        <dbReference type="EMBL" id="WAQ91397.1"/>
    </source>
</evidence>
<dbReference type="Proteomes" id="UP001164743">
    <property type="component" value="Chromosome 14A"/>
</dbReference>
<organism evidence="2 3">
    <name type="scientific">Puccinia triticina</name>
    <dbReference type="NCBI Taxonomy" id="208348"/>
    <lineage>
        <taxon>Eukaryota</taxon>
        <taxon>Fungi</taxon>
        <taxon>Dikarya</taxon>
        <taxon>Basidiomycota</taxon>
        <taxon>Pucciniomycotina</taxon>
        <taxon>Pucciniomycetes</taxon>
        <taxon>Pucciniales</taxon>
        <taxon>Pucciniaceae</taxon>
        <taxon>Puccinia</taxon>
    </lineage>
</organism>
<protein>
    <recommendedName>
        <fullName evidence="4">Secreted protein</fullName>
    </recommendedName>
</protein>
<keyword evidence="3" id="KW-1185">Reference proteome</keyword>
<evidence type="ECO:0008006" key="4">
    <source>
        <dbReference type="Google" id="ProtNLM"/>
    </source>
</evidence>
<feature type="signal peptide" evidence="1">
    <location>
        <begin position="1"/>
        <end position="27"/>
    </location>
</feature>
<dbReference type="EMBL" id="CP110434">
    <property type="protein sequence ID" value="WAQ91397.1"/>
    <property type="molecule type" value="Genomic_DNA"/>
</dbReference>
<dbReference type="GeneID" id="77803875"/>
<name>A0ABY7D546_9BASI</name>
<proteinExistence type="predicted"/>
<reference evidence="2" key="1">
    <citation type="submission" date="2022-10" db="EMBL/GenBank/DDBJ databases">
        <title>Puccinia triticina Genome sequencing and assembly.</title>
        <authorList>
            <person name="Li C."/>
        </authorList>
    </citation>
    <scope>NUCLEOTIDE SEQUENCE</scope>
    <source>
        <strain evidence="2">Pt15</strain>
    </source>
</reference>
<accession>A0ABY7D546</accession>
<evidence type="ECO:0000256" key="1">
    <source>
        <dbReference type="SAM" id="SignalP"/>
    </source>
</evidence>
<dbReference type="RefSeq" id="XP_053026952.1">
    <property type="nucleotide sequence ID" value="XM_053162980.1"/>
</dbReference>